<reference evidence="6" key="1">
    <citation type="submission" date="2016-07" db="EMBL/GenBank/DDBJ databases">
        <title>Sequence Frankia sp. strain CcI1.17.</title>
        <authorList>
            <person name="Ghodhbane-Gtari F."/>
            <person name="Swanson E."/>
            <person name="Gueddou A."/>
            <person name="Morris K."/>
            <person name="Hezbri K."/>
            <person name="Ktari A."/>
            <person name="Nouioui I."/>
            <person name="Abebe-Akele F."/>
            <person name="Simpson S."/>
            <person name="Thomas K."/>
            <person name="Gtari M."/>
            <person name="Tisa L.S."/>
            <person name="Hurst S."/>
        </authorList>
    </citation>
    <scope>NUCLEOTIDE SEQUENCE [LARGE SCALE GENOMIC DNA]</scope>
    <source>
        <strain evidence="6">Cc1.17</strain>
    </source>
</reference>
<dbReference type="RefSeq" id="WP_071084850.1">
    <property type="nucleotide sequence ID" value="NZ_MBLM01000116.1"/>
</dbReference>
<dbReference type="InterPro" id="IPR016181">
    <property type="entry name" value="Acyl_CoA_acyltransferase"/>
</dbReference>
<evidence type="ECO:0000313" key="6">
    <source>
        <dbReference type="Proteomes" id="UP000179627"/>
    </source>
</evidence>
<evidence type="ECO:0000259" key="4">
    <source>
        <dbReference type="PROSITE" id="PS51186"/>
    </source>
</evidence>
<feature type="domain" description="N-acetyltransferase" evidence="4">
    <location>
        <begin position="19"/>
        <end position="180"/>
    </location>
</feature>
<keyword evidence="2" id="KW-0012">Acyltransferase</keyword>
<keyword evidence="6" id="KW-1185">Reference proteome</keyword>
<organism evidence="5 6">
    <name type="scientific">Parafrankia colletiae</name>
    <dbReference type="NCBI Taxonomy" id="573497"/>
    <lineage>
        <taxon>Bacteria</taxon>
        <taxon>Bacillati</taxon>
        <taxon>Actinomycetota</taxon>
        <taxon>Actinomycetes</taxon>
        <taxon>Frankiales</taxon>
        <taxon>Frankiaceae</taxon>
        <taxon>Parafrankia</taxon>
    </lineage>
</organism>
<dbReference type="AlphaFoldDB" id="A0A1S1QTC2"/>
<dbReference type="Pfam" id="PF00583">
    <property type="entry name" value="Acetyltransf_1"/>
    <property type="match status" value="1"/>
</dbReference>
<dbReference type="CDD" id="cd04301">
    <property type="entry name" value="NAT_SF"/>
    <property type="match status" value="1"/>
</dbReference>
<evidence type="ECO:0000313" key="5">
    <source>
        <dbReference type="EMBL" id="OHV36535.1"/>
    </source>
</evidence>
<sequence>MVTADQKDGSPPVAAAAGWAIRGALPVDAEAIALVHADSWRRTYRGMMSDTYLDGDVVSERLSVWRQRMTAPRGDQRVWIASTASDLLGFICVFADEDPRRGVYVENLHVRHDAQGSGLGTALLQTAAAWTNAEQPRKGLWLWVMEANHSARRFYQRLGGVETDRTMLGDPAGGSAPNLRCCWPDVQPILDKDHPGELRPGCHPQPSEGMGGHVRGN</sequence>
<dbReference type="PROSITE" id="PS51186">
    <property type="entry name" value="GNAT"/>
    <property type="match status" value="1"/>
</dbReference>
<dbReference type="Gene3D" id="3.40.630.30">
    <property type="match status" value="1"/>
</dbReference>
<evidence type="ECO:0000256" key="1">
    <source>
        <dbReference type="ARBA" id="ARBA00022679"/>
    </source>
</evidence>
<comment type="caution">
    <text evidence="5">The sequence shown here is derived from an EMBL/GenBank/DDBJ whole genome shotgun (WGS) entry which is preliminary data.</text>
</comment>
<dbReference type="EMBL" id="MBLM01000116">
    <property type="protein sequence ID" value="OHV36535.1"/>
    <property type="molecule type" value="Genomic_DNA"/>
</dbReference>
<dbReference type="SUPFAM" id="SSF55729">
    <property type="entry name" value="Acyl-CoA N-acyltransferases (Nat)"/>
    <property type="match status" value="1"/>
</dbReference>
<dbReference type="InterPro" id="IPR000182">
    <property type="entry name" value="GNAT_dom"/>
</dbReference>
<evidence type="ECO:0000256" key="3">
    <source>
        <dbReference type="SAM" id="MobiDB-lite"/>
    </source>
</evidence>
<feature type="region of interest" description="Disordered" evidence="3">
    <location>
        <begin position="195"/>
        <end position="217"/>
    </location>
</feature>
<keyword evidence="1" id="KW-0808">Transferase</keyword>
<proteinExistence type="predicted"/>
<evidence type="ECO:0000256" key="2">
    <source>
        <dbReference type="ARBA" id="ARBA00023315"/>
    </source>
</evidence>
<name>A0A1S1QTC2_9ACTN</name>
<dbReference type="PANTHER" id="PTHR43877">
    <property type="entry name" value="AMINOALKYLPHOSPHONATE N-ACETYLTRANSFERASE-RELATED-RELATED"/>
    <property type="match status" value="1"/>
</dbReference>
<dbReference type="Proteomes" id="UP000179627">
    <property type="component" value="Unassembled WGS sequence"/>
</dbReference>
<protein>
    <recommendedName>
        <fullName evidence="4">N-acetyltransferase domain-containing protein</fullName>
    </recommendedName>
</protein>
<dbReference type="PANTHER" id="PTHR43877:SF1">
    <property type="entry name" value="ACETYLTRANSFERASE"/>
    <property type="match status" value="1"/>
</dbReference>
<dbReference type="InterPro" id="IPR050832">
    <property type="entry name" value="Bact_Acetyltransf"/>
</dbReference>
<accession>A0A1S1QTC2</accession>
<dbReference type="GO" id="GO:0016747">
    <property type="term" value="F:acyltransferase activity, transferring groups other than amino-acyl groups"/>
    <property type="evidence" value="ECO:0007669"/>
    <property type="project" value="InterPro"/>
</dbReference>
<gene>
    <name evidence="5" type="ORF">CC117_17835</name>
</gene>
<dbReference type="OrthoDB" id="9799092at2"/>